<dbReference type="GO" id="GO:0006062">
    <property type="term" value="P:sorbitol catabolic process"/>
    <property type="evidence" value="ECO:0007669"/>
    <property type="project" value="TreeGrafter"/>
</dbReference>
<dbReference type="Gene3D" id="3.40.50.720">
    <property type="entry name" value="NAD(P)-binding Rossmann-like Domain"/>
    <property type="match status" value="1"/>
</dbReference>
<keyword evidence="5" id="KW-0560">Oxidoreductase</keyword>
<keyword evidence="4" id="KW-0862">Zinc</keyword>
<comment type="cofactor">
    <cofactor evidence="1">
        <name>Zn(2+)</name>
        <dbReference type="ChEBI" id="CHEBI:29105"/>
    </cofactor>
</comment>
<sequence length="169" mass="17877">MPSTRARQTTSVSLNAPSPRSPRTSASFTSAPPTSAAGAAPIVITDLDANRLAKARELIPRVRTLQVERGESAHALGGRIVRALGQEAKLVSECTGIESSVHAGIYATRFGGMVLVIGFQYRYHDIYPKSMALVAAGLVDLESSVSHQFRLGEEIRAFETASNPGSGAI</sequence>
<dbReference type="Gene3D" id="3.90.180.10">
    <property type="entry name" value="Medium-chain alcohol dehydrogenases, catalytic domain"/>
    <property type="match status" value="1"/>
</dbReference>
<dbReference type="Proteomes" id="UP000248961">
    <property type="component" value="Unassembled WGS sequence"/>
</dbReference>
<dbReference type="STRING" id="1450537.A0A395I7Z7"/>
<evidence type="ECO:0000256" key="3">
    <source>
        <dbReference type="ARBA" id="ARBA00022723"/>
    </source>
</evidence>
<feature type="region of interest" description="Disordered" evidence="6">
    <location>
        <begin position="1"/>
        <end position="36"/>
    </location>
</feature>
<evidence type="ECO:0000313" key="8">
    <source>
        <dbReference type="Proteomes" id="UP000248961"/>
    </source>
</evidence>
<organism evidence="7 8">
    <name type="scientific">Aspergillus homomorphus (strain CBS 101889)</name>
    <dbReference type="NCBI Taxonomy" id="1450537"/>
    <lineage>
        <taxon>Eukaryota</taxon>
        <taxon>Fungi</taxon>
        <taxon>Dikarya</taxon>
        <taxon>Ascomycota</taxon>
        <taxon>Pezizomycotina</taxon>
        <taxon>Eurotiomycetes</taxon>
        <taxon>Eurotiomycetidae</taxon>
        <taxon>Eurotiales</taxon>
        <taxon>Aspergillaceae</taxon>
        <taxon>Aspergillus</taxon>
        <taxon>Aspergillus subgen. Circumdati</taxon>
    </lineage>
</organism>
<evidence type="ECO:0000256" key="1">
    <source>
        <dbReference type="ARBA" id="ARBA00001947"/>
    </source>
</evidence>
<dbReference type="PANTHER" id="PTHR43161">
    <property type="entry name" value="SORBITOL DEHYDROGENASE"/>
    <property type="match status" value="1"/>
</dbReference>
<dbReference type="RefSeq" id="XP_025554342.1">
    <property type="nucleotide sequence ID" value="XM_025696751.1"/>
</dbReference>
<evidence type="ECO:0000313" key="7">
    <source>
        <dbReference type="EMBL" id="RAL15188.1"/>
    </source>
</evidence>
<dbReference type="VEuPathDB" id="FungiDB:BO97DRAFT_421979"/>
<dbReference type="InterPro" id="IPR036291">
    <property type="entry name" value="NAD(P)-bd_dom_sf"/>
</dbReference>
<dbReference type="AlphaFoldDB" id="A0A395I7Z7"/>
<dbReference type="SUPFAM" id="SSF51735">
    <property type="entry name" value="NAD(P)-binding Rossmann-fold domains"/>
    <property type="match status" value="1"/>
</dbReference>
<protein>
    <submittedName>
        <fullName evidence="7">Uncharacterized protein</fullName>
    </submittedName>
</protein>
<evidence type="ECO:0000256" key="4">
    <source>
        <dbReference type="ARBA" id="ARBA00022833"/>
    </source>
</evidence>
<evidence type="ECO:0000256" key="5">
    <source>
        <dbReference type="ARBA" id="ARBA00023002"/>
    </source>
</evidence>
<dbReference type="GeneID" id="37201040"/>
<dbReference type="GO" id="GO:0046872">
    <property type="term" value="F:metal ion binding"/>
    <property type="evidence" value="ECO:0007669"/>
    <property type="project" value="UniProtKB-KW"/>
</dbReference>
<keyword evidence="3" id="KW-0479">Metal-binding</keyword>
<name>A0A395I7Z7_ASPHC</name>
<evidence type="ECO:0000256" key="2">
    <source>
        <dbReference type="ARBA" id="ARBA00008072"/>
    </source>
</evidence>
<dbReference type="OrthoDB" id="2148442at2759"/>
<dbReference type="PANTHER" id="PTHR43161:SF13">
    <property type="entry name" value="D-XYLULOSE REDUCTASE"/>
    <property type="match status" value="1"/>
</dbReference>
<dbReference type="GO" id="GO:0003939">
    <property type="term" value="F:L-iditol 2-dehydrogenase (NAD+) activity"/>
    <property type="evidence" value="ECO:0007669"/>
    <property type="project" value="TreeGrafter"/>
</dbReference>
<feature type="compositionally biased region" description="Polar residues" evidence="6">
    <location>
        <begin position="1"/>
        <end position="15"/>
    </location>
</feature>
<accession>A0A395I7Z7</accession>
<keyword evidence="8" id="KW-1185">Reference proteome</keyword>
<proteinExistence type="inferred from homology"/>
<reference evidence="7 8" key="1">
    <citation type="submission" date="2018-02" db="EMBL/GenBank/DDBJ databases">
        <title>The genomes of Aspergillus section Nigri reveals drivers in fungal speciation.</title>
        <authorList>
            <consortium name="DOE Joint Genome Institute"/>
            <person name="Vesth T.C."/>
            <person name="Nybo J."/>
            <person name="Theobald S."/>
            <person name="Brandl J."/>
            <person name="Frisvad J.C."/>
            <person name="Nielsen K.F."/>
            <person name="Lyhne E.K."/>
            <person name="Kogle M.E."/>
            <person name="Kuo A."/>
            <person name="Riley R."/>
            <person name="Clum A."/>
            <person name="Nolan M."/>
            <person name="Lipzen A."/>
            <person name="Salamov A."/>
            <person name="Henrissat B."/>
            <person name="Wiebenga A."/>
            <person name="De vries R.P."/>
            <person name="Grigoriev I.V."/>
            <person name="Mortensen U.H."/>
            <person name="Andersen M.R."/>
            <person name="Baker S.E."/>
        </authorList>
    </citation>
    <scope>NUCLEOTIDE SEQUENCE [LARGE SCALE GENOMIC DNA]</scope>
    <source>
        <strain evidence="7 8">CBS 101889</strain>
    </source>
</reference>
<comment type="similarity">
    <text evidence="2">Belongs to the zinc-containing alcohol dehydrogenase family.</text>
</comment>
<dbReference type="EMBL" id="KZ824272">
    <property type="protein sequence ID" value="RAL15188.1"/>
    <property type="molecule type" value="Genomic_DNA"/>
</dbReference>
<gene>
    <name evidence="7" type="ORF">BO97DRAFT_421979</name>
</gene>
<evidence type="ECO:0000256" key="6">
    <source>
        <dbReference type="SAM" id="MobiDB-lite"/>
    </source>
</evidence>
<feature type="compositionally biased region" description="Low complexity" evidence="6">
    <location>
        <begin position="16"/>
        <end position="36"/>
    </location>
</feature>